<evidence type="ECO:0000313" key="2">
    <source>
        <dbReference type="Proteomes" id="UP000289738"/>
    </source>
</evidence>
<dbReference type="STRING" id="3818.A0A445EFD7"/>
<reference evidence="1 2" key="1">
    <citation type="submission" date="2019-01" db="EMBL/GenBank/DDBJ databases">
        <title>Sequencing of cultivated peanut Arachis hypogaea provides insights into genome evolution and oil improvement.</title>
        <authorList>
            <person name="Chen X."/>
        </authorList>
    </citation>
    <scope>NUCLEOTIDE SEQUENCE [LARGE SCALE GENOMIC DNA]</scope>
    <source>
        <strain evidence="2">cv. Fuhuasheng</strain>
        <tissue evidence="1">Leaves</tissue>
    </source>
</reference>
<evidence type="ECO:0000313" key="1">
    <source>
        <dbReference type="EMBL" id="RYR73975.1"/>
    </source>
</evidence>
<sequence length="332" mass="37594">MEERRKGCSVAAEAPPPLLGLVVVAVLPPPGCCIATEDLEGMSRRRCALSPRCHRLELAAELLHRLQAVASPLISSSPSPLITMVVSSVTRGFWVLILDIKSGHGFVVGDEGYRQDIKLSREALTQLSKLVESRVSTGLDTILTLFYSFWNWGCYQVRLNTIYHKSSICISRGCGWQHLGPFINLRAFYLCGISLAATLAFWVKLRGKELWIGMTIFSKFKQHPPPLPVTYICQFAPVLIFMRTASAIMNVKSNYGIKRNWQGDPCIPLSYMWDGELIFQWFNWKYNISHIQFEVNRIFGFIKQQFDRISALFLISTSFLESSDNSEDVNED</sequence>
<dbReference type="EMBL" id="SDMP01000002">
    <property type="protein sequence ID" value="RYR73975.1"/>
    <property type="molecule type" value="Genomic_DNA"/>
</dbReference>
<organism evidence="1 2">
    <name type="scientific">Arachis hypogaea</name>
    <name type="common">Peanut</name>
    <dbReference type="NCBI Taxonomy" id="3818"/>
    <lineage>
        <taxon>Eukaryota</taxon>
        <taxon>Viridiplantae</taxon>
        <taxon>Streptophyta</taxon>
        <taxon>Embryophyta</taxon>
        <taxon>Tracheophyta</taxon>
        <taxon>Spermatophyta</taxon>
        <taxon>Magnoliopsida</taxon>
        <taxon>eudicotyledons</taxon>
        <taxon>Gunneridae</taxon>
        <taxon>Pentapetalae</taxon>
        <taxon>rosids</taxon>
        <taxon>fabids</taxon>
        <taxon>Fabales</taxon>
        <taxon>Fabaceae</taxon>
        <taxon>Papilionoideae</taxon>
        <taxon>50 kb inversion clade</taxon>
        <taxon>dalbergioids sensu lato</taxon>
        <taxon>Dalbergieae</taxon>
        <taxon>Pterocarpus clade</taxon>
        <taxon>Arachis</taxon>
    </lineage>
</organism>
<gene>
    <name evidence="1" type="ORF">Ahy_A02g008558</name>
</gene>
<name>A0A445EFD7_ARAHY</name>
<keyword evidence="2" id="KW-1185">Reference proteome</keyword>
<proteinExistence type="predicted"/>
<protein>
    <submittedName>
        <fullName evidence="1">Uncharacterized protein</fullName>
    </submittedName>
</protein>
<comment type="caution">
    <text evidence="1">The sequence shown here is derived from an EMBL/GenBank/DDBJ whole genome shotgun (WGS) entry which is preliminary data.</text>
</comment>
<dbReference type="AlphaFoldDB" id="A0A445EFD7"/>
<dbReference type="Proteomes" id="UP000289738">
    <property type="component" value="Chromosome A02"/>
</dbReference>
<accession>A0A445EFD7</accession>